<comment type="cofactor">
    <cofactor evidence="10 12">
        <name>FAD</name>
        <dbReference type="ChEBI" id="CHEBI:57692"/>
    </cofactor>
    <text evidence="10 12">Binds 1 FAD per subunit.</text>
</comment>
<dbReference type="AlphaFoldDB" id="A0A0G2ZC04"/>
<dbReference type="InterPro" id="IPR050151">
    <property type="entry name" value="Class-I_Pyr_Nuc-Dis_Oxidored"/>
</dbReference>
<dbReference type="EMBL" id="CP011232">
    <property type="protein sequence ID" value="AKI97084.1"/>
    <property type="molecule type" value="Genomic_DNA"/>
</dbReference>
<comment type="subcellular location">
    <subcellularLocation>
        <location evidence="1">Cytoplasm</location>
    </subcellularLocation>
</comment>
<organism evidence="15 16">
    <name type="scientific">Kosmotoga pacifica</name>
    <dbReference type="NCBI Taxonomy" id="1330330"/>
    <lineage>
        <taxon>Bacteria</taxon>
        <taxon>Thermotogati</taxon>
        <taxon>Thermotogota</taxon>
        <taxon>Thermotogae</taxon>
        <taxon>Kosmotogales</taxon>
        <taxon>Kosmotogaceae</taxon>
        <taxon>Kosmotoga</taxon>
    </lineage>
</organism>
<comment type="similarity">
    <text evidence="2 12">Belongs to the class-I pyridine nucleotide-disulfide oxidoreductase family.</text>
</comment>
<dbReference type="SUPFAM" id="SSF51905">
    <property type="entry name" value="FAD/NAD(P)-binding domain"/>
    <property type="match status" value="1"/>
</dbReference>
<feature type="domain" description="Pyridine nucleotide-disulphide oxidoreductase dimerisation" evidence="13">
    <location>
        <begin position="332"/>
        <end position="437"/>
    </location>
</feature>
<evidence type="ECO:0000259" key="14">
    <source>
        <dbReference type="Pfam" id="PF07992"/>
    </source>
</evidence>
<feature type="binding site" evidence="10">
    <location>
        <position position="50"/>
    </location>
    <ligand>
        <name>FAD</name>
        <dbReference type="ChEBI" id="CHEBI:57692"/>
    </ligand>
</feature>
<dbReference type="PIRSF" id="PIRSF000350">
    <property type="entry name" value="Mercury_reductase_MerA"/>
    <property type="match status" value="1"/>
</dbReference>
<dbReference type="PANTHER" id="PTHR22912">
    <property type="entry name" value="DISULFIDE OXIDOREDUCTASE"/>
    <property type="match status" value="1"/>
</dbReference>
<keyword evidence="10" id="KW-0547">Nucleotide-binding</keyword>
<dbReference type="InterPro" id="IPR006258">
    <property type="entry name" value="Lipoamide_DH"/>
</dbReference>
<evidence type="ECO:0000256" key="2">
    <source>
        <dbReference type="ARBA" id="ARBA00007532"/>
    </source>
</evidence>
<evidence type="ECO:0000256" key="5">
    <source>
        <dbReference type="ARBA" id="ARBA00022827"/>
    </source>
</evidence>
<dbReference type="Pfam" id="PF07992">
    <property type="entry name" value="Pyr_redox_2"/>
    <property type="match status" value="1"/>
</dbReference>
<reference evidence="15 16" key="1">
    <citation type="submission" date="2015-04" db="EMBL/GenBank/DDBJ databases">
        <title>Complete Genome Sequence of Kosmotoga pacifica SLHLJ1.</title>
        <authorList>
            <person name="Jiang L.J."/>
            <person name="Shao Z.Z."/>
            <person name="Jebbar M."/>
        </authorList>
    </citation>
    <scope>NUCLEOTIDE SEQUENCE [LARGE SCALE GENOMIC DNA]</scope>
    <source>
        <strain evidence="15 16">SLHLJ1</strain>
    </source>
</reference>
<dbReference type="PRINTS" id="PR00411">
    <property type="entry name" value="PNDRDTASEI"/>
</dbReference>
<dbReference type="SUPFAM" id="SSF55424">
    <property type="entry name" value="FAD/NAD-linked reductases, dimerisation (C-terminal) domain"/>
    <property type="match status" value="1"/>
</dbReference>
<dbReference type="OrthoDB" id="9807946at2"/>
<dbReference type="STRING" id="1330330.IX53_03775"/>
<evidence type="ECO:0000256" key="12">
    <source>
        <dbReference type="RuleBase" id="RU003692"/>
    </source>
</evidence>
<dbReference type="GO" id="GO:0004148">
    <property type="term" value="F:dihydrolipoyl dehydrogenase (NADH) activity"/>
    <property type="evidence" value="ECO:0007669"/>
    <property type="project" value="UniProtKB-EC"/>
</dbReference>
<feature type="binding site" evidence="10">
    <location>
        <begin position="303"/>
        <end position="306"/>
    </location>
    <ligand>
        <name>FAD</name>
        <dbReference type="ChEBI" id="CHEBI:57692"/>
    </ligand>
</feature>
<proteinExistence type="inferred from homology"/>
<feature type="binding site" evidence="10">
    <location>
        <position position="297"/>
    </location>
    <ligand>
        <name>FAD</name>
        <dbReference type="ChEBI" id="CHEBI:57692"/>
    </ligand>
</feature>
<dbReference type="Gene3D" id="3.50.50.60">
    <property type="entry name" value="FAD/NAD(P)-binding domain"/>
    <property type="match status" value="2"/>
</dbReference>
<dbReference type="KEGG" id="kpf:IX53_03775"/>
<dbReference type="GO" id="GO:0006103">
    <property type="term" value="P:2-oxoglutarate metabolic process"/>
    <property type="evidence" value="ECO:0007669"/>
    <property type="project" value="TreeGrafter"/>
</dbReference>
<keyword evidence="16" id="KW-1185">Reference proteome</keyword>
<dbReference type="PANTHER" id="PTHR22912:SF217">
    <property type="entry name" value="DIHYDROLIPOYL DEHYDROGENASE"/>
    <property type="match status" value="1"/>
</dbReference>
<feature type="binding site" evidence="10">
    <location>
        <begin position="173"/>
        <end position="180"/>
    </location>
    <ligand>
        <name>NAD(+)</name>
        <dbReference type="ChEBI" id="CHEBI:57540"/>
    </ligand>
</feature>
<evidence type="ECO:0000313" key="15">
    <source>
        <dbReference type="EMBL" id="AKI97084.1"/>
    </source>
</evidence>
<dbReference type="PATRIC" id="fig|1330330.3.peg.758"/>
<gene>
    <name evidence="15" type="ORF">IX53_03775</name>
</gene>
<feature type="binding site" evidence="10">
    <location>
        <begin position="138"/>
        <end position="140"/>
    </location>
    <ligand>
        <name>FAD</name>
        <dbReference type="ChEBI" id="CHEBI:57692"/>
    </ligand>
</feature>
<feature type="active site" description="Proton acceptor" evidence="9">
    <location>
        <position position="427"/>
    </location>
</feature>
<evidence type="ECO:0000256" key="11">
    <source>
        <dbReference type="PIRSR" id="PIRSR000350-4"/>
    </source>
</evidence>
<dbReference type="GO" id="GO:0005737">
    <property type="term" value="C:cytoplasm"/>
    <property type="evidence" value="ECO:0007669"/>
    <property type="project" value="UniProtKB-SubCell"/>
</dbReference>
<keyword evidence="4 12" id="KW-0285">Flavoprotein</keyword>
<dbReference type="NCBIfam" id="TIGR01350">
    <property type="entry name" value="lipoamide_DH"/>
    <property type="match status" value="1"/>
</dbReference>
<dbReference type="Gene3D" id="3.30.390.30">
    <property type="match status" value="1"/>
</dbReference>
<keyword evidence="7 10" id="KW-0520">NAD</keyword>
<feature type="binding site" evidence="10">
    <location>
        <position position="259"/>
    </location>
    <ligand>
        <name>NAD(+)</name>
        <dbReference type="ChEBI" id="CHEBI:57540"/>
    </ligand>
</feature>
<keyword evidence="5 10" id="KW-0274">FAD</keyword>
<dbReference type="Proteomes" id="UP000035159">
    <property type="component" value="Chromosome"/>
</dbReference>
<keyword evidence="6 12" id="KW-0560">Oxidoreductase</keyword>
<comment type="catalytic activity">
    <reaction evidence="8 12">
        <text>N(6)-[(R)-dihydrolipoyl]-L-lysyl-[protein] + NAD(+) = N(6)-[(R)-lipoyl]-L-lysyl-[protein] + NADH + H(+)</text>
        <dbReference type="Rhea" id="RHEA:15045"/>
        <dbReference type="Rhea" id="RHEA-COMP:10474"/>
        <dbReference type="Rhea" id="RHEA-COMP:10475"/>
        <dbReference type="ChEBI" id="CHEBI:15378"/>
        <dbReference type="ChEBI" id="CHEBI:57540"/>
        <dbReference type="ChEBI" id="CHEBI:57945"/>
        <dbReference type="ChEBI" id="CHEBI:83099"/>
        <dbReference type="ChEBI" id="CHEBI:83100"/>
        <dbReference type="EC" id="1.8.1.4"/>
    </reaction>
</comment>
<dbReference type="GO" id="GO:0050660">
    <property type="term" value="F:flavin adenine dinucleotide binding"/>
    <property type="evidence" value="ECO:0007669"/>
    <property type="project" value="InterPro"/>
</dbReference>
<sequence>MENFEVVVIGGGPGGSDCAIRLAQRGKRVAIVEKEHFGGTCTNVGCIPTKALLSASELYARVREKGKRFGITGEVSYDLKTMLKHMERSVLMSRKGTETLLKKYNVTIIRGTALYNERSFFIKETGEQLKAEKFVIATGSRPKIPSPFRVEGIWSSDDVFNMEEVPDSITIVGGGVIGVEMATLFSNLGSSVTLIELMDRLLPTEDVDVSKAIERALSRRKVRVVLSTAVERLESGEKFKLFLSNGEEVLSERVLVSIGREPVIPEGLEKAVKTERGAVVTNENFESSLPGIYAIGDVRGKVMLAHVASAEGVYVAEKLSGYESHIDFEAFPSVVYSSPEVASVGKKEDEKGLEEGFRSFLFPLSANGRANTMGERDGFAKLITNDKGIIVGGSLVGAHVSETLMELVLAVKHGLSIQDLTEAIHPHPTIAESIRDAAEGLEGKPLHI</sequence>
<dbReference type="InterPro" id="IPR023753">
    <property type="entry name" value="FAD/NAD-binding_dom"/>
</dbReference>
<evidence type="ECO:0000256" key="7">
    <source>
        <dbReference type="ARBA" id="ARBA00023027"/>
    </source>
</evidence>
<dbReference type="FunFam" id="3.30.390.30:FF:000001">
    <property type="entry name" value="Dihydrolipoyl dehydrogenase"/>
    <property type="match status" value="1"/>
</dbReference>
<dbReference type="PRINTS" id="PR00368">
    <property type="entry name" value="FADPNR"/>
</dbReference>
<dbReference type="RefSeq" id="WP_047754219.1">
    <property type="nucleotide sequence ID" value="NZ_CAJUHA010000013.1"/>
</dbReference>
<dbReference type="InterPro" id="IPR001100">
    <property type="entry name" value="Pyr_nuc-diS_OxRdtase"/>
</dbReference>
<feature type="domain" description="FAD/NAD(P)-binding" evidence="14">
    <location>
        <begin position="5"/>
        <end position="312"/>
    </location>
</feature>
<feature type="disulfide bond" description="Redox-active" evidence="11">
    <location>
        <begin position="41"/>
        <end position="46"/>
    </location>
</feature>
<evidence type="ECO:0000256" key="9">
    <source>
        <dbReference type="PIRSR" id="PIRSR000350-2"/>
    </source>
</evidence>
<evidence type="ECO:0000256" key="6">
    <source>
        <dbReference type="ARBA" id="ARBA00023002"/>
    </source>
</evidence>
<evidence type="ECO:0000313" key="16">
    <source>
        <dbReference type="Proteomes" id="UP000035159"/>
    </source>
</evidence>
<dbReference type="EC" id="1.8.1.4" evidence="3 12"/>
<evidence type="ECO:0000256" key="4">
    <source>
        <dbReference type="ARBA" id="ARBA00022630"/>
    </source>
</evidence>
<feature type="binding site" evidence="10">
    <location>
        <position position="196"/>
    </location>
    <ligand>
        <name>NAD(+)</name>
        <dbReference type="ChEBI" id="CHEBI:57540"/>
    </ligand>
</feature>
<dbReference type="InterPro" id="IPR036188">
    <property type="entry name" value="FAD/NAD-bd_sf"/>
</dbReference>
<evidence type="ECO:0000256" key="3">
    <source>
        <dbReference type="ARBA" id="ARBA00012608"/>
    </source>
</evidence>
<name>A0A0G2ZC04_9BACT</name>
<evidence type="ECO:0000256" key="8">
    <source>
        <dbReference type="ARBA" id="ARBA00049187"/>
    </source>
</evidence>
<evidence type="ECO:0000259" key="13">
    <source>
        <dbReference type="Pfam" id="PF02852"/>
    </source>
</evidence>
<keyword evidence="12" id="KW-0676">Redox-active center</keyword>
<accession>A0A0G2ZC04</accession>
<protein>
    <recommendedName>
        <fullName evidence="3 12">Dihydrolipoyl dehydrogenase</fullName>
        <ecNumber evidence="3 12">1.8.1.4</ecNumber>
    </recommendedName>
</protein>
<dbReference type="InterPro" id="IPR016156">
    <property type="entry name" value="FAD/NAD-linked_Rdtase_dimer_sf"/>
</dbReference>
<dbReference type="InterPro" id="IPR004099">
    <property type="entry name" value="Pyr_nucl-diS_OxRdtase_dimer"/>
</dbReference>
<comment type="miscellaneous">
    <text evidence="12">The active site is a redox-active disulfide bond.</text>
</comment>
<dbReference type="Pfam" id="PF02852">
    <property type="entry name" value="Pyr_redox_dim"/>
    <property type="match status" value="1"/>
</dbReference>
<evidence type="ECO:0000256" key="10">
    <source>
        <dbReference type="PIRSR" id="PIRSR000350-3"/>
    </source>
</evidence>
<evidence type="ECO:0000256" key="1">
    <source>
        <dbReference type="ARBA" id="ARBA00004496"/>
    </source>
</evidence>